<proteinExistence type="predicted"/>
<feature type="region of interest" description="Disordered" evidence="1">
    <location>
        <begin position="93"/>
        <end position="136"/>
    </location>
</feature>
<dbReference type="Proteomes" id="UP000041254">
    <property type="component" value="Unassembled WGS sequence"/>
</dbReference>
<gene>
    <name evidence="3" type="ORF">Vbra_18039</name>
</gene>
<reference evidence="3 4" key="1">
    <citation type="submission" date="2014-11" db="EMBL/GenBank/DDBJ databases">
        <authorList>
            <person name="Zhu J."/>
            <person name="Qi W."/>
            <person name="Song R."/>
        </authorList>
    </citation>
    <scope>NUCLEOTIDE SEQUENCE [LARGE SCALE GENOMIC DNA]</scope>
</reference>
<feature type="transmembrane region" description="Helical" evidence="2">
    <location>
        <begin position="36"/>
        <end position="58"/>
    </location>
</feature>
<keyword evidence="2" id="KW-0812">Transmembrane</keyword>
<evidence type="ECO:0000313" key="4">
    <source>
        <dbReference type="Proteomes" id="UP000041254"/>
    </source>
</evidence>
<evidence type="ECO:0000256" key="1">
    <source>
        <dbReference type="SAM" id="MobiDB-lite"/>
    </source>
</evidence>
<keyword evidence="4" id="KW-1185">Reference proteome</keyword>
<protein>
    <submittedName>
        <fullName evidence="3">Uncharacterized protein</fullName>
    </submittedName>
</protein>
<feature type="region of interest" description="Disordered" evidence="1">
    <location>
        <begin position="258"/>
        <end position="290"/>
    </location>
</feature>
<dbReference type="InParanoid" id="A0A0G4GJU8"/>
<dbReference type="VEuPathDB" id="CryptoDB:Vbra_18039"/>
<evidence type="ECO:0000256" key="2">
    <source>
        <dbReference type="SAM" id="Phobius"/>
    </source>
</evidence>
<dbReference type="EMBL" id="CDMY01000688">
    <property type="protein sequence ID" value="CEM30162.1"/>
    <property type="molecule type" value="Genomic_DNA"/>
</dbReference>
<sequence>MRPRRRRIWEARQISASFCFQLAHDRSPTASSVRSLTAAAVLVLSLHVCLPVQVTAFLPGSRRLPVLSSPVRQVSSKTARRCRGTIYMAAASGDATSPVDPSSSAAHDGPPAKKQRTDLDTVEQGGDKTPAQPSKYVSACRSDKPWKCQYAQVPYRPDMTAQDYLAEINRQTGLAREGYDVTDLTYENTEVDLTALVDVALASVGASKDDPVKVLTPPVPASQKDFWDRLQRGQVTEEEARETDILVKPKLVDLEDFLPQAAAERTEHSKDTEESTEKGVCEEKGENPSE</sequence>
<organism evidence="3 4">
    <name type="scientific">Vitrella brassicaformis (strain CCMP3155)</name>
    <dbReference type="NCBI Taxonomy" id="1169540"/>
    <lineage>
        <taxon>Eukaryota</taxon>
        <taxon>Sar</taxon>
        <taxon>Alveolata</taxon>
        <taxon>Colpodellida</taxon>
        <taxon>Vitrellaceae</taxon>
        <taxon>Vitrella</taxon>
    </lineage>
</organism>
<name>A0A0G4GJU8_VITBC</name>
<dbReference type="AlphaFoldDB" id="A0A0G4GJU8"/>
<accession>A0A0G4GJU8</accession>
<feature type="compositionally biased region" description="Basic and acidic residues" evidence="1">
    <location>
        <begin position="264"/>
        <end position="290"/>
    </location>
</feature>
<keyword evidence="2" id="KW-1133">Transmembrane helix</keyword>
<evidence type="ECO:0000313" key="3">
    <source>
        <dbReference type="EMBL" id="CEM30162.1"/>
    </source>
</evidence>
<keyword evidence="2" id="KW-0472">Membrane</keyword>